<comment type="similarity">
    <text evidence="3">Belongs to the UPRTase family.</text>
</comment>
<dbReference type="OrthoDB" id="10257085at2759"/>
<gene>
    <name evidence="11" type="ORF">E0L32_006957</name>
</gene>
<comment type="pathway">
    <text evidence="2">Pyrimidine metabolism; UMP biosynthesis via salvage pathway; UMP from uracil: step 1/1.</text>
</comment>
<dbReference type="InterPro" id="IPR000836">
    <property type="entry name" value="PRTase_dom"/>
</dbReference>
<keyword evidence="7" id="KW-0808">Transferase</keyword>
<dbReference type="PANTHER" id="PTHR32315">
    <property type="entry name" value="ADENINE PHOSPHORIBOSYLTRANSFERASE"/>
    <property type="match status" value="1"/>
</dbReference>
<keyword evidence="8" id="KW-0547">Nucleotide-binding</keyword>
<reference evidence="11 12" key="1">
    <citation type="submission" date="2019-06" db="EMBL/GenBank/DDBJ databases">
        <title>Draft genome sequence of the filamentous fungus Phialemoniopsis curvata isolated from diesel fuel.</title>
        <authorList>
            <person name="Varaljay V.A."/>
            <person name="Lyon W.J."/>
            <person name="Crouch A.L."/>
            <person name="Drake C.E."/>
            <person name="Hollomon J.M."/>
            <person name="Nadeau L.J."/>
            <person name="Nunn H.S."/>
            <person name="Stevenson B.S."/>
            <person name="Bojanowski C.L."/>
            <person name="Crookes-Goodson W.J."/>
        </authorList>
    </citation>
    <scope>NUCLEOTIDE SEQUENCE [LARGE SCALE GENOMIC DNA]</scope>
    <source>
        <strain evidence="11 12">D216</strain>
    </source>
</reference>
<keyword evidence="6" id="KW-0328">Glycosyltransferase</keyword>
<comment type="caution">
    <text evidence="11">The sequence shown here is derived from an EMBL/GenBank/DDBJ whole genome shotgun (WGS) entry which is preliminary data.</text>
</comment>
<accession>A0A507B6P2</accession>
<keyword evidence="12" id="KW-1185">Reference proteome</keyword>
<dbReference type="Pfam" id="PF14681">
    <property type="entry name" value="UPRTase"/>
    <property type="match status" value="1"/>
</dbReference>
<dbReference type="STRING" id="1093900.A0A507B6P2"/>
<dbReference type="Proteomes" id="UP000319257">
    <property type="component" value="Unassembled WGS sequence"/>
</dbReference>
<proteinExistence type="inferred from homology"/>
<organism evidence="11 12">
    <name type="scientific">Thyridium curvatum</name>
    <dbReference type="NCBI Taxonomy" id="1093900"/>
    <lineage>
        <taxon>Eukaryota</taxon>
        <taxon>Fungi</taxon>
        <taxon>Dikarya</taxon>
        <taxon>Ascomycota</taxon>
        <taxon>Pezizomycotina</taxon>
        <taxon>Sordariomycetes</taxon>
        <taxon>Sordariomycetidae</taxon>
        <taxon>Thyridiales</taxon>
        <taxon>Thyridiaceae</taxon>
        <taxon>Thyridium</taxon>
    </lineage>
</organism>
<dbReference type="Gene3D" id="3.40.50.2020">
    <property type="match status" value="1"/>
</dbReference>
<evidence type="ECO:0000313" key="11">
    <source>
        <dbReference type="EMBL" id="TPX12310.1"/>
    </source>
</evidence>
<dbReference type="EC" id="2.4.2.9" evidence="4"/>
<protein>
    <recommendedName>
        <fullName evidence="4">uracil phosphoribosyltransferase</fullName>
        <ecNumber evidence="4">2.4.2.9</ecNumber>
    </recommendedName>
</protein>
<evidence type="ECO:0000256" key="7">
    <source>
        <dbReference type="ARBA" id="ARBA00022679"/>
    </source>
</evidence>
<keyword evidence="5" id="KW-0021">Allosteric enzyme</keyword>
<evidence type="ECO:0000256" key="5">
    <source>
        <dbReference type="ARBA" id="ARBA00022533"/>
    </source>
</evidence>
<dbReference type="GO" id="GO:0005525">
    <property type="term" value="F:GTP binding"/>
    <property type="evidence" value="ECO:0007669"/>
    <property type="project" value="UniProtKB-KW"/>
</dbReference>
<evidence type="ECO:0000256" key="6">
    <source>
        <dbReference type="ARBA" id="ARBA00022676"/>
    </source>
</evidence>
<keyword evidence="9" id="KW-0342">GTP-binding</keyword>
<evidence type="ECO:0000256" key="3">
    <source>
        <dbReference type="ARBA" id="ARBA00009516"/>
    </source>
</evidence>
<name>A0A507B6P2_9PEZI</name>
<evidence type="ECO:0000313" key="12">
    <source>
        <dbReference type="Proteomes" id="UP000319257"/>
    </source>
</evidence>
<dbReference type="InParanoid" id="A0A507B6P2"/>
<dbReference type="InterPro" id="IPR050054">
    <property type="entry name" value="UPRTase/APRTase"/>
</dbReference>
<dbReference type="GeneID" id="41974404"/>
<evidence type="ECO:0000259" key="10">
    <source>
        <dbReference type="Pfam" id="PF14681"/>
    </source>
</evidence>
<dbReference type="PANTHER" id="PTHR32315:SF4">
    <property type="entry name" value="URACIL PHOSPHORIBOSYLTRANSFERASE, CHLOROPLASTIC"/>
    <property type="match status" value="1"/>
</dbReference>
<comment type="cofactor">
    <cofactor evidence="1">
        <name>Mg(2+)</name>
        <dbReference type="ChEBI" id="CHEBI:18420"/>
    </cofactor>
</comment>
<dbReference type="NCBIfam" id="NF001097">
    <property type="entry name" value="PRK00129.1"/>
    <property type="match status" value="1"/>
</dbReference>
<dbReference type="AlphaFoldDB" id="A0A507B6P2"/>
<dbReference type="GO" id="GO:0004845">
    <property type="term" value="F:uracil phosphoribosyltransferase activity"/>
    <property type="evidence" value="ECO:0007669"/>
    <property type="project" value="UniProtKB-EC"/>
</dbReference>
<dbReference type="RefSeq" id="XP_030994021.1">
    <property type="nucleotide sequence ID" value="XM_031141647.1"/>
</dbReference>
<dbReference type="InterPro" id="IPR029057">
    <property type="entry name" value="PRTase-like"/>
</dbReference>
<dbReference type="SUPFAM" id="SSF53271">
    <property type="entry name" value="PRTase-like"/>
    <property type="match status" value="1"/>
</dbReference>
<feature type="domain" description="Phosphoribosyltransferase" evidence="10">
    <location>
        <begin position="53"/>
        <end position="197"/>
    </location>
</feature>
<evidence type="ECO:0000256" key="9">
    <source>
        <dbReference type="ARBA" id="ARBA00023134"/>
    </source>
</evidence>
<dbReference type="CDD" id="cd06223">
    <property type="entry name" value="PRTases_typeI"/>
    <property type="match status" value="1"/>
</dbReference>
<dbReference type="EMBL" id="SKBQ01000041">
    <property type="protein sequence ID" value="TPX12310.1"/>
    <property type="molecule type" value="Genomic_DNA"/>
</dbReference>
<evidence type="ECO:0000256" key="1">
    <source>
        <dbReference type="ARBA" id="ARBA00001946"/>
    </source>
</evidence>
<sequence>MAPNTFLVSDPKFATVLSRLRDRSLRPSAVRSTVAELTRVLAKDAVASPPKPGEKVAIVVIMRSGLAMMEPFIEALPEDTDMVIYHLGLFRERETLQPIEYYNKFAKKTPNITHAYVLDPLVATGGTAGAAINILKDWGIDQITFSCLIASQSGLEAASRVWSEGTRFVVGAVDAELDSKGYVKPGVGDIGDRLFGTALA</sequence>
<evidence type="ECO:0000256" key="4">
    <source>
        <dbReference type="ARBA" id="ARBA00011894"/>
    </source>
</evidence>
<evidence type="ECO:0000256" key="8">
    <source>
        <dbReference type="ARBA" id="ARBA00022741"/>
    </source>
</evidence>
<evidence type="ECO:0000256" key="2">
    <source>
        <dbReference type="ARBA" id="ARBA00005180"/>
    </source>
</evidence>